<feature type="domain" description="CBM-cenC" evidence="4">
    <location>
        <begin position="215"/>
        <end position="320"/>
    </location>
</feature>
<evidence type="ECO:0000313" key="6">
    <source>
        <dbReference type="Proteomes" id="UP000590442"/>
    </source>
</evidence>
<keyword evidence="6" id="KW-1185">Reference proteome</keyword>
<dbReference type="EMBL" id="JAATJJ010000002">
    <property type="protein sequence ID" value="NJB72243.1"/>
    <property type="molecule type" value="Genomic_DNA"/>
</dbReference>
<dbReference type="SUPFAM" id="SSF49785">
    <property type="entry name" value="Galactose-binding domain-like"/>
    <property type="match status" value="3"/>
</dbReference>
<dbReference type="InterPro" id="IPR014756">
    <property type="entry name" value="Ig_E-set"/>
</dbReference>
<evidence type="ECO:0000259" key="4">
    <source>
        <dbReference type="Pfam" id="PF02018"/>
    </source>
</evidence>
<protein>
    <submittedName>
        <fullName evidence="5">Uncharacterized protein</fullName>
    </submittedName>
</protein>
<keyword evidence="2" id="KW-0732">Signal</keyword>
<dbReference type="InterPro" id="IPR008979">
    <property type="entry name" value="Galactose-bd-like_sf"/>
</dbReference>
<dbReference type="Pfam" id="PF01833">
    <property type="entry name" value="TIG"/>
    <property type="match status" value="1"/>
</dbReference>
<dbReference type="Pfam" id="PF02018">
    <property type="entry name" value="CBM_4_9"/>
    <property type="match status" value="3"/>
</dbReference>
<dbReference type="RefSeq" id="WP_167965076.1">
    <property type="nucleotide sequence ID" value="NZ_JAATJJ010000002.1"/>
</dbReference>
<reference evidence="5 6" key="1">
    <citation type="submission" date="2020-03" db="EMBL/GenBank/DDBJ databases">
        <title>Genomic Encyclopedia of Type Strains, Phase IV (KMG-IV): sequencing the most valuable type-strain genomes for metagenomic binning, comparative biology and taxonomic classification.</title>
        <authorList>
            <person name="Goeker M."/>
        </authorList>
    </citation>
    <scope>NUCLEOTIDE SEQUENCE [LARGE SCALE GENOMIC DNA]</scope>
    <source>
        <strain evidence="5 6">DSM 29762</strain>
    </source>
</reference>
<feature type="domain" description="CBM-cenC" evidence="4">
    <location>
        <begin position="358"/>
        <end position="467"/>
    </location>
</feature>
<name>A0A846R1D5_9FLAO</name>
<dbReference type="AlphaFoldDB" id="A0A846R1D5"/>
<dbReference type="SUPFAM" id="SSF81296">
    <property type="entry name" value="E set domains"/>
    <property type="match status" value="1"/>
</dbReference>
<evidence type="ECO:0000313" key="5">
    <source>
        <dbReference type="EMBL" id="NJB72243.1"/>
    </source>
</evidence>
<keyword evidence="1" id="KW-0378">Hydrolase</keyword>
<feature type="domain" description="CBM-cenC" evidence="4">
    <location>
        <begin position="511"/>
        <end position="617"/>
    </location>
</feature>
<dbReference type="Gene3D" id="2.60.120.260">
    <property type="entry name" value="Galactose-binding domain-like"/>
    <property type="match status" value="3"/>
</dbReference>
<gene>
    <name evidence="5" type="ORF">GGR42_002734</name>
</gene>
<evidence type="ECO:0000259" key="3">
    <source>
        <dbReference type="Pfam" id="PF01833"/>
    </source>
</evidence>
<feature type="domain" description="IPT/TIG" evidence="3">
    <location>
        <begin position="115"/>
        <end position="171"/>
    </location>
</feature>
<proteinExistence type="predicted"/>
<comment type="caution">
    <text evidence="5">The sequence shown here is derived from an EMBL/GenBank/DDBJ whole genome shotgun (WGS) entry which is preliminary data.</text>
</comment>
<dbReference type="Gene3D" id="2.60.40.10">
    <property type="entry name" value="Immunoglobulins"/>
    <property type="match status" value="2"/>
</dbReference>
<dbReference type="GO" id="GO:0016798">
    <property type="term" value="F:hydrolase activity, acting on glycosyl bonds"/>
    <property type="evidence" value="ECO:0007669"/>
    <property type="project" value="InterPro"/>
</dbReference>
<dbReference type="InterPro" id="IPR013783">
    <property type="entry name" value="Ig-like_fold"/>
</dbReference>
<feature type="signal peptide" evidence="2">
    <location>
        <begin position="1"/>
        <end position="22"/>
    </location>
</feature>
<evidence type="ECO:0000256" key="2">
    <source>
        <dbReference type="SAM" id="SignalP"/>
    </source>
</evidence>
<accession>A0A846R1D5</accession>
<dbReference type="InterPro" id="IPR003305">
    <property type="entry name" value="CenC_carb-bd"/>
</dbReference>
<sequence>MKTNKKLIIGFLAILMGLGLTNCEEDDFIAPDVAVSSFDVTSAFPGDPVSITGTNFNTIQFIFVGNAQAEFQLDGDIVTFNVPENSEIGNNTITLAMANNYRVTAPFEVLLRPIPVIEKFDAFVPIGGDLVIQGLSFNSEYTPMVTIDGVAATITSNSPTELVVTVPSGLADDEFLEIGISSIHGETTTTTGFMARESVLTNGEMQDGSGDDFPGWEKLNGGDRMTAVVGEDAYGGGRSMRVDPASGNPWDNQFASDPVQLEFGAEYTLVLWAKAIDEGAFFRFSISQFDGSGADYFYGEDKVLEDFWQPYSWTFTVTNDLPEHRAVLDMGASTGAFMIDHIGLVPGAVGAGGTAPSILANGSFEDGLTGWESLNGTHEISTTEFYCGSSSLTATGAAANPWDTQMASDPLDMVAGNDYEISFWAKAAGPDGFFRISMSQYNGGDGSDFFYSDNLDIPEDWTYFSFVLSDVPAVASGVYRLLFDMGETGQTFFVDAVNVREYEPPAAPLNANGGFEDGLTGWESLNGTHEVSTAEFVSGGASLTATGAAANPWDTQMASDPLDMEAGSDYKISFWAKASGPDGFFRISMSQYNGGDGSDFFYSDNLDITEDWTYFSFVLADVPAVASGVYRLLFDMGETGQTFFVDDVSVVEYDPCE</sequence>
<organism evidence="5 6">
    <name type="scientific">Saonia flava</name>
    <dbReference type="NCBI Taxonomy" id="523696"/>
    <lineage>
        <taxon>Bacteria</taxon>
        <taxon>Pseudomonadati</taxon>
        <taxon>Bacteroidota</taxon>
        <taxon>Flavobacteriia</taxon>
        <taxon>Flavobacteriales</taxon>
        <taxon>Flavobacteriaceae</taxon>
        <taxon>Saonia</taxon>
    </lineage>
</organism>
<evidence type="ECO:0000256" key="1">
    <source>
        <dbReference type="ARBA" id="ARBA00022801"/>
    </source>
</evidence>
<dbReference type="InterPro" id="IPR002909">
    <property type="entry name" value="IPT_dom"/>
</dbReference>
<feature type="chain" id="PRO_5032448412" evidence="2">
    <location>
        <begin position="23"/>
        <end position="657"/>
    </location>
</feature>
<dbReference type="Proteomes" id="UP000590442">
    <property type="component" value="Unassembled WGS sequence"/>
</dbReference>